<dbReference type="RefSeq" id="WP_066311423.1">
    <property type="nucleotide sequence ID" value="NZ_LQRT01000003.1"/>
</dbReference>
<evidence type="ECO:0000313" key="5">
    <source>
        <dbReference type="Proteomes" id="UP000076715"/>
    </source>
</evidence>
<dbReference type="InterPro" id="IPR036249">
    <property type="entry name" value="Thioredoxin-like_sf"/>
</dbReference>
<dbReference type="AlphaFoldDB" id="A0A162FDS5"/>
<dbReference type="InterPro" id="IPR017937">
    <property type="entry name" value="Thioredoxin_CS"/>
</dbReference>
<proteinExistence type="predicted"/>
<feature type="domain" description="Thioredoxin" evidence="3">
    <location>
        <begin position="157"/>
        <end position="290"/>
    </location>
</feature>
<dbReference type="Gene3D" id="3.40.30.10">
    <property type="entry name" value="Glutaredoxin"/>
    <property type="match status" value="1"/>
</dbReference>
<keyword evidence="2" id="KW-1133">Transmembrane helix</keyword>
<dbReference type="InterPro" id="IPR000866">
    <property type="entry name" value="AhpC/TSA"/>
</dbReference>
<evidence type="ECO:0000259" key="3">
    <source>
        <dbReference type="PROSITE" id="PS51352"/>
    </source>
</evidence>
<protein>
    <recommendedName>
        <fullName evidence="3">Thioredoxin domain-containing protein</fullName>
    </recommendedName>
</protein>
<evidence type="ECO:0000313" key="4">
    <source>
        <dbReference type="EMBL" id="KZS41766.1"/>
    </source>
</evidence>
<dbReference type="PROSITE" id="PS00194">
    <property type="entry name" value="THIOREDOXIN_1"/>
    <property type="match status" value="1"/>
</dbReference>
<dbReference type="OrthoDB" id="9815205at2"/>
<feature type="transmembrane region" description="Helical" evidence="2">
    <location>
        <begin position="70"/>
        <end position="100"/>
    </location>
</feature>
<evidence type="ECO:0000256" key="1">
    <source>
        <dbReference type="ARBA" id="ARBA00023284"/>
    </source>
</evidence>
<feature type="transmembrane region" description="Helical" evidence="2">
    <location>
        <begin position="6"/>
        <end position="27"/>
    </location>
</feature>
<dbReference type="PANTHER" id="PTHR42852">
    <property type="entry name" value="THIOL:DISULFIDE INTERCHANGE PROTEIN DSBE"/>
    <property type="match status" value="1"/>
</dbReference>
<keyword evidence="2" id="KW-0472">Membrane</keyword>
<dbReference type="Pfam" id="PF00578">
    <property type="entry name" value="AhpC-TSA"/>
    <property type="match status" value="1"/>
</dbReference>
<dbReference type="PROSITE" id="PS51352">
    <property type="entry name" value="THIOREDOXIN_2"/>
    <property type="match status" value="1"/>
</dbReference>
<dbReference type="EMBL" id="LQRT01000003">
    <property type="protein sequence ID" value="KZS41766.1"/>
    <property type="molecule type" value="Genomic_DNA"/>
</dbReference>
<dbReference type="CDD" id="cd02966">
    <property type="entry name" value="TlpA_like_family"/>
    <property type="match status" value="1"/>
</dbReference>
<evidence type="ECO:0000256" key="2">
    <source>
        <dbReference type="SAM" id="Phobius"/>
    </source>
</evidence>
<dbReference type="Proteomes" id="UP000076715">
    <property type="component" value="Unassembled WGS sequence"/>
</dbReference>
<dbReference type="InterPro" id="IPR050553">
    <property type="entry name" value="Thioredoxin_ResA/DsbE_sf"/>
</dbReference>
<sequence length="295" mass="34412">MKKIILKIVLGILTAIAIMALGFYFFLFLNPLDIYQSNLLKWIPIFIGAIATFCGGILNKNTPIKFLPLLFVPFCIFDLFSFFYVPFIFVLLLIGILVLMLTRNSIRKTHKVLSSLVILGIFFFFLFSQPLILLRADSEFDDQGKLTNANVLWNFDKDKVLTFPNHIVYDEEGTEFDLKNIKDDTYLITFWATWCPPCMQEKPELEKLKKELYKNTEIKFIDISFDSDIDKWKQFIKGKKPMGIQLISKKEKLTRRLLQISAIPMHYIVNPDGIYKEYESFEQAQKALKKLSVQK</sequence>
<dbReference type="STRING" id="1642818.AWE51_20440"/>
<gene>
    <name evidence="4" type="ORF">AWE51_20440</name>
</gene>
<organism evidence="4 5">
    <name type="scientific">Aquimarina aggregata</name>
    <dbReference type="NCBI Taxonomy" id="1642818"/>
    <lineage>
        <taxon>Bacteria</taxon>
        <taxon>Pseudomonadati</taxon>
        <taxon>Bacteroidota</taxon>
        <taxon>Flavobacteriia</taxon>
        <taxon>Flavobacteriales</taxon>
        <taxon>Flavobacteriaceae</taxon>
        <taxon>Aquimarina</taxon>
    </lineage>
</organism>
<feature type="transmembrane region" description="Helical" evidence="2">
    <location>
        <begin position="39"/>
        <end position="58"/>
    </location>
</feature>
<feature type="transmembrane region" description="Helical" evidence="2">
    <location>
        <begin position="112"/>
        <end position="133"/>
    </location>
</feature>
<keyword evidence="1" id="KW-0676">Redox-active center</keyword>
<comment type="caution">
    <text evidence="4">The sequence shown here is derived from an EMBL/GenBank/DDBJ whole genome shotgun (WGS) entry which is preliminary data.</text>
</comment>
<keyword evidence="2" id="KW-0812">Transmembrane</keyword>
<reference evidence="4 5" key="1">
    <citation type="submission" date="2016-01" db="EMBL/GenBank/DDBJ databases">
        <title>The draft genome sequence of Aquimarina sp. RZW4-3-2.</title>
        <authorList>
            <person name="Wang Y."/>
        </authorList>
    </citation>
    <scope>NUCLEOTIDE SEQUENCE [LARGE SCALE GENOMIC DNA]</scope>
    <source>
        <strain evidence="4 5">RZW4-3-2</strain>
    </source>
</reference>
<accession>A0A162FDS5</accession>
<dbReference type="SUPFAM" id="SSF52833">
    <property type="entry name" value="Thioredoxin-like"/>
    <property type="match status" value="1"/>
</dbReference>
<dbReference type="InterPro" id="IPR013766">
    <property type="entry name" value="Thioredoxin_domain"/>
</dbReference>
<keyword evidence="5" id="KW-1185">Reference proteome</keyword>
<name>A0A162FDS5_9FLAO</name>
<dbReference type="PANTHER" id="PTHR42852:SF13">
    <property type="entry name" value="PROTEIN DIPZ"/>
    <property type="match status" value="1"/>
</dbReference>